<proteinExistence type="predicted"/>
<evidence type="ECO:0000313" key="1">
    <source>
        <dbReference type="EMBL" id="RID58711.1"/>
    </source>
</evidence>
<accession>A0A397YZQ8</accession>
<dbReference type="Proteomes" id="UP000264353">
    <property type="component" value="Chromosome A6"/>
</dbReference>
<evidence type="ECO:0000313" key="2">
    <source>
        <dbReference type="Proteomes" id="UP000264353"/>
    </source>
</evidence>
<organism evidence="1 2">
    <name type="scientific">Brassica campestris</name>
    <name type="common">Field mustard</name>
    <dbReference type="NCBI Taxonomy" id="3711"/>
    <lineage>
        <taxon>Eukaryota</taxon>
        <taxon>Viridiplantae</taxon>
        <taxon>Streptophyta</taxon>
        <taxon>Embryophyta</taxon>
        <taxon>Tracheophyta</taxon>
        <taxon>Spermatophyta</taxon>
        <taxon>Magnoliopsida</taxon>
        <taxon>eudicotyledons</taxon>
        <taxon>Gunneridae</taxon>
        <taxon>Pentapetalae</taxon>
        <taxon>rosids</taxon>
        <taxon>malvids</taxon>
        <taxon>Brassicales</taxon>
        <taxon>Brassicaceae</taxon>
        <taxon>Brassiceae</taxon>
        <taxon>Brassica</taxon>
    </lineage>
</organism>
<dbReference type="AlphaFoldDB" id="A0A397YZQ8"/>
<protein>
    <submittedName>
        <fullName evidence="1">Uncharacterized protein</fullName>
    </submittedName>
</protein>
<gene>
    <name evidence="1" type="ORF">BRARA_F01988</name>
</gene>
<dbReference type="PANTHER" id="PTHR48434:SF1">
    <property type="entry name" value="(RAPE) HYPOTHETICAL PROTEIN"/>
    <property type="match status" value="1"/>
</dbReference>
<reference evidence="1 2" key="1">
    <citation type="submission" date="2018-06" db="EMBL/GenBank/DDBJ databases">
        <title>WGS assembly of Brassica rapa FPsc.</title>
        <authorList>
            <person name="Bowman J."/>
            <person name="Kohchi T."/>
            <person name="Yamato K."/>
            <person name="Jenkins J."/>
            <person name="Shu S."/>
            <person name="Ishizaki K."/>
            <person name="Yamaoka S."/>
            <person name="Nishihama R."/>
            <person name="Nakamura Y."/>
            <person name="Berger F."/>
            <person name="Adam C."/>
            <person name="Aki S."/>
            <person name="Althoff F."/>
            <person name="Araki T."/>
            <person name="Arteaga-Vazquez M."/>
            <person name="Balasubrmanian S."/>
            <person name="Bauer D."/>
            <person name="Boehm C."/>
            <person name="Briginshaw L."/>
            <person name="Caballero-Perez J."/>
            <person name="Catarino B."/>
            <person name="Chen F."/>
            <person name="Chiyoda S."/>
            <person name="Chovatia M."/>
            <person name="Davies K."/>
            <person name="Delmans M."/>
            <person name="Demura T."/>
            <person name="Dierschke T."/>
            <person name="Dolan L."/>
            <person name="Dorantes-Acosta A."/>
            <person name="Eklund D."/>
            <person name="Florent S."/>
            <person name="Flores-Sandoval E."/>
            <person name="Fujiyama A."/>
            <person name="Fukuzawa H."/>
            <person name="Galik B."/>
            <person name="Grimanelli D."/>
            <person name="Grimwood J."/>
            <person name="Grossniklaus U."/>
            <person name="Hamada T."/>
            <person name="Haseloff J."/>
            <person name="Hetherington A."/>
            <person name="Higo A."/>
            <person name="Hirakawa Y."/>
            <person name="Hundley H."/>
            <person name="Ikeda Y."/>
            <person name="Inoue K."/>
            <person name="Inoue S."/>
            <person name="Ishida S."/>
            <person name="Jia Q."/>
            <person name="Kakita M."/>
            <person name="Kanazawa T."/>
            <person name="Kawai Y."/>
            <person name="Kawashima T."/>
            <person name="Kennedy M."/>
            <person name="Kinose K."/>
            <person name="Kinoshita T."/>
            <person name="Kohara Y."/>
            <person name="Koide E."/>
            <person name="Komatsu K."/>
            <person name="Kopischke S."/>
            <person name="Kubo M."/>
            <person name="Kyozuka J."/>
            <person name="Lagercrantz U."/>
            <person name="Lin S."/>
            <person name="Lindquist E."/>
            <person name="Lipzen A."/>
            <person name="Lu C."/>
            <person name="Luna E."/>
            <person name="Martienssen R."/>
            <person name="Minamino N."/>
            <person name="Mizutani M."/>
            <person name="Mizutani M."/>
            <person name="Mochizuki N."/>
            <person name="Monte I."/>
            <person name="Mosher R."/>
            <person name="Nagasaki H."/>
            <person name="Nakagami H."/>
            <person name="Naramoto S."/>
            <person name="Nishitani K."/>
            <person name="Ohtani M."/>
            <person name="Okamoto T."/>
            <person name="Okumura M."/>
            <person name="Phillips J."/>
            <person name="Pollak B."/>
            <person name="Reinders A."/>
            <person name="Roevekamp M."/>
            <person name="Sano R."/>
            <person name="Sawa S."/>
            <person name="Schmid M."/>
            <person name="Shirakawa M."/>
            <person name="Solano R."/>
            <person name="Spunde A."/>
            <person name="Suetsugu N."/>
            <person name="Sugano S."/>
            <person name="Sugiyama A."/>
            <person name="Sun R."/>
            <person name="Suzuki Y."/>
            <person name="Takenaka M."/>
            <person name="Takezawa D."/>
            <person name="Tomogane H."/>
            <person name="Tsuzuki M."/>
            <person name="Ueda T."/>
            <person name="Umeda M."/>
            <person name="Ward J."/>
            <person name="Watanabe Y."/>
            <person name="Yazaki K."/>
            <person name="Yokoyama R."/>
            <person name="Yoshitake Y."/>
            <person name="Yotsui I."/>
            <person name="Zachgo S."/>
            <person name="Schmutz J."/>
        </authorList>
    </citation>
    <scope>NUCLEOTIDE SEQUENCE [LARGE SCALE GENOMIC DNA]</scope>
    <source>
        <strain evidence="2">cv. B-3</strain>
    </source>
</reference>
<name>A0A397YZQ8_BRACM</name>
<dbReference type="PANTHER" id="PTHR48434">
    <property type="entry name" value="(RAPE) HYPOTHETICAL PROTEIN"/>
    <property type="match status" value="1"/>
</dbReference>
<sequence length="324" mass="38722">MSISIDTTTPAATDDCLKEPKLTSNTKHDSTACLGAWYTWDWILQTTLEEKYFGKNNFFKPNNTDETVLFFQTILEITDSVSFKHFYLNENHTNAAYSTFKIHKIIAPCDWEYDLNDNLNFPEDLKNLPCYNVPFNYWDYCQTWYNSFLIQSPKHKHTWLIFFDPTCNLSKSPYWFIPWWNYFGSVTEIFKPNIQKSFQIFKTNFILSEEENKFLPLSLFYSKFHFPWVFSWTLEFTSDPIPVIRRKFRVKWWNKYKISSNLYPSNIHTWIKEQNSKIQTLNQTQNQTPETTFFLAQKSKMLAMLADTVTLLRIFSTISCRNTR</sequence>
<dbReference type="EMBL" id="CM010633">
    <property type="protein sequence ID" value="RID58711.1"/>
    <property type="molecule type" value="Genomic_DNA"/>
</dbReference>